<keyword evidence="4" id="KW-1185">Reference proteome</keyword>
<accession>A0A3P4AWT8</accession>
<proteinExistence type="inferred from homology"/>
<dbReference type="AlphaFoldDB" id="A0A3P4AWT8"/>
<comment type="similarity">
    <text evidence="1">Belongs to the UPF0065 (bug) family.</text>
</comment>
<feature type="signal peptide" evidence="2">
    <location>
        <begin position="1"/>
        <end position="26"/>
    </location>
</feature>
<dbReference type="Gene3D" id="3.40.190.150">
    <property type="entry name" value="Bordetella uptake gene, domain 1"/>
    <property type="match status" value="1"/>
</dbReference>
<dbReference type="EMBL" id="UWPJ01000006">
    <property type="protein sequence ID" value="VCU68507.1"/>
    <property type="molecule type" value="Genomic_DNA"/>
</dbReference>
<name>A0A3P4AWT8_9BURK</name>
<sequence>MKHPFIKLFAPMCVSLSFCMTAAASAAEAYPSHPVRIVDAFPPGGSTDVLARYLASKTAEEWGQPVIVENKPGAAGQIGMGTVAKAPADGYTLMILPNEIWSVTPLLYKNLPFNIGRELTPVASVATVPIVMTVGGALPVSSVSQFIEYARSWPGKVSFGSAGAGTLHHLSAELFKSMAGIDMLHVPYRGTAPAVADLLGGQIQVVFSPISAVLPHIQAGKLKALAVTGARRSAALPAVPTVAEAGLPGYESNLWVNLIAPAGTPAAVIQKWNEQARRVMSTAEARDKLMAQGIEPAFDTPANLVRRLDEDAARWRRVIETSRISVE</sequence>
<dbReference type="Gene3D" id="3.40.190.10">
    <property type="entry name" value="Periplasmic binding protein-like II"/>
    <property type="match status" value="1"/>
</dbReference>
<dbReference type="PANTHER" id="PTHR42928:SF5">
    <property type="entry name" value="BLR1237 PROTEIN"/>
    <property type="match status" value="1"/>
</dbReference>
<evidence type="ECO:0000256" key="1">
    <source>
        <dbReference type="ARBA" id="ARBA00006987"/>
    </source>
</evidence>
<evidence type="ECO:0000313" key="3">
    <source>
        <dbReference type="EMBL" id="VCU68507.1"/>
    </source>
</evidence>
<organism evidence="3 4">
    <name type="scientific">Pigmentiphaga humi</name>
    <dbReference type="NCBI Taxonomy" id="2478468"/>
    <lineage>
        <taxon>Bacteria</taxon>
        <taxon>Pseudomonadati</taxon>
        <taxon>Pseudomonadota</taxon>
        <taxon>Betaproteobacteria</taxon>
        <taxon>Burkholderiales</taxon>
        <taxon>Alcaligenaceae</taxon>
        <taxon>Pigmentiphaga</taxon>
    </lineage>
</organism>
<protein>
    <submittedName>
        <fullName evidence="3">Tripartite tricarboxylate transporter family receptor</fullName>
    </submittedName>
</protein>
<keyword evidence="3" id="KW-0675">Receptor</keyword>
<feature type="chain" id="PRO_5017968922" evidence="2">
    <location>
        <begin position="27"/>
        <end position="327"/>
    </location>
</feature>
<evidence type="ECO:0000313" key="4">
    <source>
        <dbReference type="Proteomes" id="UP000277294"/>
    </source>
</evidence>
<dbReference type="OrthoDB" id="8683377at2"/>
<gene>
    <name evidence="3" type="ORF">PIGHUM_00558</name>
</gene>
<dbReference type="SUPFAM" id="SSF53850">
    <property type="entry name" value="Periplasmic binding protein-like II"/>
    <property type="match status" value="1"/>
</dbReference>
<dbReference type="PIRSF" id="PIRSF017082">
    <property type="entry name" value="YflP"/>
    <property type="match status" value="1"/>
</dbReference>
<evidence type="ECO:0000256" key="2">
    <source>
        <dbReference type="SAM" id="SignalP"/>
    </source>
</evidence>
<dbReference type="InterPro" id="IPR005064">
    <property type="entry name" value="BUG"/>
</dbReference>
<keyword evidence="2" id="KW-0732">Signal</keyword>
<dbReference type="RefSeq" id="WP_160142124.1">
    <property type="nucleotide sequence ID" value="NZ_UWPJ01000006.1"/>
</dbReference>
<reference evidence="3 4" key="1">
    <citation type="submission" date="2018-10" db="EMBL/GenBank/DDBJ databases">
        <authorList>
            <person name="Criscuolo A."/>
        </authorList>
    </citation>
    <scope>NUCLEOTIDE SEQUENCE [LARGE SCALE GENOMIC DNA]</scope>
    <source>
        <strain evidence="3">DnA1</strain>
    </source>
</reference>
<dbReference type="InterPro" id="IPR042100">
    <property type="entry name" value="Bug_dom1"/>
</dbReference>
<dbReference type="Pfam" id="PF03401">
    <property type="entry name" value="TctC"/>
    <property type="match status" value="1"/>
</dbReference>
<dbReference type="Proteomes" id="UP000277294">
    <property type="component" value="Unassembled WGS sequence"/>
</dbReference>
<dbReference type="CDD" id="cd13578">
    <property type="entry name" value="PBP2_Bug27"/>
    <property type="match status" value="1"/>
</dbReference>
<dbReference type="PANTHER" id="PTHR42928">
    <property type="entry name" value="TRICARBOXYLATE-BINDING PROTEIN"/>
    <property type="match status" value="1"/>
</dbReference>